<dbReference type="PANTHER" id="PTHR43199">
    <property type="entry name" value="GLUTATHIONE HYDROLASE"/>
    <property type="match status" value="1"/>
</dbReference>
<dbReference type="AlphaFoldDB" id="A0A1I2G1L1"/>
<protein>
    <submittedName>
        <fullName evidence="6">Gamma-glutamyltranspeptidase / glutathione hydrolase</fullName>
    </submittedName>
</protein>
<keyword evidence="4" id="KW-0865">Zymogen</keyword>
<dbReference type="Pfam" id="PF01019">
    <property type="entry name" value="G_glu_transpept"/>
    <property type="match status" value="1"/>
</dbReference>
<evidence type="ECO:0000256" key="4">
    <source>
        <dbReference type="ARBA" id="ARBA00023145"/>
    </source>
</evidence>
<dbReference type="InterPro" id="IPR043138">
    <property type="entry name" value="GGT_lsub"/>
</dbReference>
<dbReference type="InterPro" id="IPR029055">
    <property type="entry name" value="Ntn_hydrolases_N"/>
</dbReference>
<dbReference type="InterPro" id="IPR051792">
    <property type="entry name" value="GGT_bact"/>
</dbReference>
<keyword evidence="2" id="KW-0808">Transferase</keyword>
<dbReference type="Gene3D" id="3.60.20.40">
    <property type="match status" value="1"/>
</dbReference>
<sequence>MHALAAGGNAFDAVLAALLAACVAEPVLASPGGGGFILALPTGREPRLYDAFVHTPRVRRPQAEACAREVITDWGTAQQAFHVGVGCAATPGLVAGMFAVHRELARLPMPVIAAPAVQAARDGIAVSPFMAYLMTLVAPIYLERPAARAIFGDPTATLDGAPAPVKAGGRLVNPVLGDMLEQLAREGEDLFYRGDVAAAIVRQSREAGGHITADDLAAYRVQARAPLRLRYRDAALLTNPPPAAGGLMIAFALALLSGHDLKGMGFQTAEHVALLARAQAETVRARAAAGPPREGVEAAWLGGDLLAAHAAALAGPLRSRGTTHVSVIDAAGNAASATVSNGEGCGEIVPGTGMMLNNMLGEDDVNPPGPHAWPLDQRLASMMSPTAIVGDDGSLLVCGSGGSKRIRTAVLQVVSNVLDFGLPLAEAIAAPRVHVEDDHVSFEAGLTPAAAETLAGLFARTTAWPGLNMFFGGVHTVHRAPDGRLSGAGDPRRDGVCLGGE</sequence>
<keyword evidence="7" id="KW-1185">Reference proteome</keyword>
<feature type="region of interest" description="Disordered" evidence="5">
    <location>
        <begin position="481"/>
        <end position="501"/>
    </location>
</feature>
<evidence type="ECO:0000313" key="7">
    <source>
        <dbReference type="Proteomes" id="UP000199400"/>
    </source>
</evidence>
<dbReference type="SUPFAM" id="SSF56235">
    <property type="entry name" value="N-terminal nucleophile aminohydrolases (Ntn hydrolases)"/>
    <property type="match status" value="1"/>
</dbReference>
<dbReference type="EMBL" id="FOMX01000029">
    <property type="protein sequence ID" value="SFF10860.1"/>
    <property type="molecule type" value="Genomic_DNA"/>
</dbReference>
<organism evidence="6 7">
    <name type="scientific">Nannocystis exedens</name>
    <dbReference type="NCBI Taxonomy" id="54"/>
    <lineage>
        <taxon>Bacteria</taxon>
        <taxon>Pseudomonadati</taxon>
        <taxon>Myxococcota</taxon>
        <taxon>Polyangia</taxon>
        <taxon>Nannocystales</taxon>
        <taxon>Nannocystaceae</taxon>
        <taxon>Nannocystis</taxon>
    </lineage>
</organism>
<evidence type="ECO:0000256" key="2">
    <source>
        <dbReference type="ARBA" id="ARBA00022679"/>
    </source>
</evidence>
<evidence type="ECO:0000256" key="1">
    <source>
        <dbReference type="ARBA" id="ARBA00009381"/>
    </source>
</evidence>
<dbReference type="GO" id="GO:0016787">
    <property type="term" value="F:hydrolase activity"/>
    <property type="evidence" value="ECO:0007669"/>
    <property type="project" value="UniProtKB-KW"/>
</dbReference>
<dbReference type="InterPro" id="IPR043137">
    <property type="entry name" value="GGT_ssub_C"/>
</dbReference>
<gene>
    <name evidence="6" type="ORF">SAMN02745121_06974</name>
</gene>
<dbReference type="PANTHER" id="PTHR43199:SF1">
    <property type="entry name" value="GLUTATHIONE HYDROLASE PROENZYME"/>
    <property type="match status" value="1"/>
</dbReference>
<evidence type="ECO:0000313" key="6">
    <source>
        <dbReference type="EMBL" id="SFF10860.1"/>
    </source>
</evidence>
<dbReference type="GO" id="GO:0016740">
    <property type="term" value="F:transferase activity"/>
    <property type="evidence" value="ECO:0007669"/>
    <property type="project" value="UniProtKB-KW"/>
</dbReference>
<dbReference type="Proteomes" id="UP000199400">
    <property type="component" value="Unassembled WGS sequence"/>
</dbReference>
<keyword evidence="3 6" id="KW-0378">Hydrolase</keyword>
<accession>A0A1I2G1L1</accession>
<dbReference type="Gene3D" id="1.10.246.130">
    <property type="match status" value="1"/>
</dbReference>
<evidence type="ECO:0000256" key="5">
    <source>
        <dbReference type="SAM" id="MobiDB-lite"/>
    </source>
</evidence>
<comment type="similarity">
    <text evidence="1">Belongs to the gamma-glutamyltransferase family.</text>
</comment>
<name>A0A1I2G1L1_9BACT</name>
<proteinExistence type="inferred from homology"/>
<dbReference type="RefSeq" id="WP_100793362.1">
    <property type="nucleotide sequence ID" value="NZ_FOMX01000029.1"/>
</dbReference>
<evidence type="ECO:0000256" key="3">
    <source>
        <dbReference type="ARBA" id="ARBA00022801"/>
    </source>
</evidence>
<reference evidence="7" key="1">
    <citation type="submission" date="2016-10" db="EMBL/GenBank/DDBJ databases">
        <authorList>
            <person name="Varghese N."/>
            <person name="Submissions S."/>
        </authorList>
    </citation>
    <scope>NUCLEOTIDE SEQUENCE [LARGE SCALE GENOMIC DNA]</scope>
    <source>
        <strain evidence="7">ATCC 25963</strain>
    </source>
</reference>
<dbReference type="STRING" id="54.SAMN02745121_06974"/>
<dbReference type="PRINTS" id="PR01210">
    <property type="entry name" value="GGTRANSPTASE"/>
</dbReference>